<keyword evidence="2" id="KW-1185">Reference proteome</keyword>
<proteinExistence type="predicted"/>
<dbReference type="Proteomes" id="UP000321103">
    <property type="component" value="Unassembled WGS sequence"/>
</dbReference>
<dbReference type="EMBL" id="BJZS01000084">
    <property type="protein sequence ID" value="GEO96363.1"/>
    <property type="molecule type" value="Genomic_DNA"/>
</dbReference>
<name>A0A512IF76_9MICC</name>
<accession>A0A512IF76</accession>
<organism evidence="1 2">
    <name type="scientific">Kocuria turfanensis</name>
    <dbReference type="NCBI Taxonomy" id="388357"/>
    <lineage>
        <taxon>Bacteria</taxon>
        <taxon>Bacillati</taxon>
        <taxon>Actinomycetota</taxon>
        <taxon>Actinomycetes</taxon>
        <taxon>Micrococcales</taxon>
        <taxon>Micrococcaceae</taxon>
        <taxon>Kocuria</taxon>
    </lineage>
</organism>
<protein>
    <recommendedName>
        <fullName evidence="3">DNA-binding protein</fullName>
    </recommendedName>
</protein>
<comment type="caution">
    <text evidence="1">The sequence shown here is derived from an EMBL/GenBank/DDBJ whole genome shotgun (WGS) entry which is preliminary data.</text>
</comment>
<dbReference type="AlphaFoldDB" id="A0A512IF76"/>
<dbReference type="RefSeq" id="WP_232319352.1">
    <property type="nucleotide sequence ID" value="NZ_BJZS01000084.1"/>
</dbReference>
<evidence type="ECO:0008006" key="3">
    <source>
        <dbReference type="Google" id="ProtNLM"/>
    </source>
</evidence>
<sequence>MAHGQIGSPRAGSATGAIDVVTEAPVCAGDLDPAAAGGRHRVMATGQVVEVTVPPVTGVQNYTALLVPECAREPGGAEPRALLLVWQGQRSVPGVSAGTRLRCVGVVSFRDGRATMFNPRYEIIAKQVSR</sequence>
<evidence type="ECO:0000313" key="2">
    <source>
        <dbReference type="Proteomes" id="UP000321103"/>
    </source>
</evidence>
<reference evidence="1 2" key="1">
    <citation type="submission" date="2019-07" db="EMBL/GenBank/DDBJ databases">
        <title>Whole genome shotgun sequence of Kocuria turfanensis NBRC 107627.</title>
        <authorList>
            <person name="Hosoyama A."/>
            <person name="Uohara A."/>
            <person name="Ohji S."/>
            <person name="Ichikawa N."/>
        </authorList>
    </citation>
    <scope>NUCLEOTIDE SEQUENCE [LARGE SCALE GENOMIC DNA]</scope>
    <source>
        <strain evidence="1 2">NBRC 107627</strain>
    </source>
</reference>
<gene>
    <name evidence="1" type="ORF">KTU01_24860</name>
</gene>
<dbReference type="STRING" id="388357.GCA_001580365_00118"/>
<evidence type="ECO:0000313" key="1">
    <source>
        <dbReference type="EMBL" id="GEO96363.1"/>
    </source>
</evidence>